<dbReference type="InterPro" id="IPR023965">
    <property type="entry name" value="Capreomycidine_synthase"/>
</dbReference>
<keyword evidence="2 3" id="KW-0663">Pyridoxal phosphate</keyword>
<dbReference type="GO" id="GO:0008483">
    <property type="term" value="F:transaminase activity"/>
    <property type="evidence" value="ECO:0007669"/>
    <property type="project" value="UniProtKB-KW"/>
</dbReference>
<dbReference type="AlphaFoldDB" id="A0A917ZXG0"/>
<dbReference type="CDD" id="cd00609">
    <property type="entry name" value="AAT_like"/>
    <property type="match status" value="1"/>
</dbReference>
<reference evidence="5" key="2">
    <citation type="submission" date="2020-09" db="EMBL/GenBank/DDBJ databases">
        <authorList>
            <person name="Sun Q."/>
            <person name="Zhou Y."/>
        </authorList>
    </citation>
    <scope>NUCLEOTIDE SEQUENCE</scope>
    <source>
        <strain evidence="5">CGMCC 4.7201</strain>
    </source>
</reference>
<comment type="caution">
    <text evidence="5">The sequence shown here is derived from an EMBL/GenBank/DDBJ whole genome shotgun (WGS) entry which is preliminary data.</text>
</comment>
<dbReference type="EMBL" id="BMMS01000026">
    <property type="protein sequence ID" value="GGO95595.1"/>
    <property type="molecule type" value="Genomic_DNA"/>
</dbReference>
<evidence type="ECO:0000256" key="3">
    <source>
        <dbReference type="RuleBase" id="RU003693"/>
    </source>
</evidence>
<organism evidence="5 6">
    <name type="scientific">Wenjunlia tyrosinilytica</name>
    <dbReference type="NCBI Taxonomy" id="1544741"/>
    <lineage>
        <taxon>Bacteria</taxon>
        <taxon>Bacillati</taxon>
        <taxon>Actinomycetota</taxon>
        <taxon>Actinomycetes</taxon>
        <taxon>Kitasatosporales</taxon>
        <taxon>Streptomycetaceae</taxon>
        <taxon>Wenjunlia</taxon>
    </lineage>
</organism>
<dbReference type="InterPro" id="IPR015421">
    <property type="entry name" value="PyrdxlP-dep_Trfase_major"/>
</dbReference>
<dbReference type="InterPro" id="IPR015422">
    <property type="entry name" value="PyrdxlP-dep_Trfase_small"/>
</dbReference>
<dbReference type="Pfam" id="PF00155">
    <property type="entry name" value="Aminotran_1_2"/>
    <property type="match status" value="1"/>
</dbReference>
<evidence type="ECO:0000256" key="2">
    <source>
        <dbReference type="ARBA" id="ARBA00022898"/>
    </source>
</evidence>
<gene>
    <name evidence="5" type="primary">arcT</name>
    <name evidence="5" type="ORF">GCM10012280_53150</name>
</gene>
<comment type="similarity">
    <text evidence="3">Belongs to the class-II pyridoxal-phosphate-dependent aminotransferase family.</text>
</comment>
<dbReference type="Gene3D" id="3.40.640.10">
    <property type="entry name" value="Type I PLP-dependent aspartate aminotransferase-like (Major domain)"/>
    <property type="match status" value="1"/>
</dbReference>
<dbReference type="PROSITE" id="PS00599">
    <property type="entry name" value="AA_TRANSFER_CLASS_2"/>
    <property type="match status" value="1"/>
</dbReference>
<dbReference type="GO" id="GO:0030170">
    <property type="term" value="F:pyridoxal phosphate binding"/>
    <property type="evidence" value="ECO:0007669"/>
    <property type="project" value="InterPro"/>
</dbReference>
<proteinExistence type="inferred from homology"/>
<dbReference type="PANTHER" id="PTHR43510:SF1">
    <property type="entry name" value="AMINOTRANSFERASE FUNCTION, HYPOTHETICAL (EUROFUNG)"/>
    <property type="match status" value="1"/>
</dbReference>
<dbReference type="InterPro" id="IPR001917">
    <property type="entry name" value="Aminotrans_II_pyridoxalP_BS"/>
</dbReference>
<dbReference type="RefSeq" id="WP_189134333.1">
    <property type="nucleotide sequence ID" value="NZ_BMMS01000026.1"/>
</dbReference>
<evidence type="ECO:0000313" key="5">
    <source>
        <dbReference type="EMBL" id="GGO95595.1"/>
    </source>
</evidence>
<reference evidence="5" key="1">
    <citation type="journal article" date="2014" name="Int. J. Syst. Evol. Microbiol.">
        <title>Complete genome sequence of Corynebacterium casei LMG S-19264T (=DSM 44701T), isolated from a smear-ripened cheese.</title>
        <authorList>
            <consortium name="US DOE Joint Genome Institute (JGI-PGF)"/>
            <person name="Walter F."/>
            <person name="Albersmeier A."/>
            <person name="Kalinowski J."/>
            <person name="Ruckert C."/>
        </authorList>
    </citation>
    <scope>NUCLEOTIDE SEQUENCE</scope>
    <source>
        <strain evidence="5">CGMCC 4.7201</strain>
    </source>
</reference>
<evidence type="ECO:0000313" key="6">
    <source>
        <dbReference type="Proteomes" id="UP000641932"/>
    </source>
</evidence>
<keyword evidence="5" id="KW-0032">Aminotransferase</keyword>
<comment type="cofactor">
    <cofactor evidence="1 3">
        <name>pyridoxal 5'-phosphate</name>
        <dbReference type="ChEBI" id="CHEBI:597326"/>
    </cofactor>
</comment>
<dbReference type="InterPro" id="IPR004839">
    <property type="entry name" value="Aminotransferase_I/II_large"/>
</dbReference>
<dbReference type="Gene3D" id="3.90.1150.10">
    <property type="entry name" value="Aspartate Aminotransferase, domain 1"/>
    <property type="match status" value="1"/>
</dbReference>
<evidence type="ECO:0000259" key="4">
    <source>
        <dbReference type="Pfam" id="PF00155"/>
    </source>
</evidence>
<keyword evidence="6" id="KW-1185">Reference proteome</keyword>
<keyword evidence="5" id="KW-0808">Transferase</keyword>
<dbReference type="SUPFAM" id="SSF53383">
    <property type="entry name" value="PLP-dependent transferases"/>
    <property type="match status" value="1"/>
</dbReference>
<dbReference type="Proteomes" id="UP000641932">
    <property type="component" value="Unassembled WGS sequence"/>
</dbReference>
<evidence type="ECO:0000256" key="1">
    <source>
        <dbReference type="ARBA" id="ARBA00001933"/>
    </source>
</evidence>
<dbReference type="PANTHER" id="PTHR43510">
    <property type="entry name" value="AMINOTRANSFERASE FUNCTION, HYPOTHETICAL (EUROFUNG)"/>
    <property type="match status" value="1"/>
</dbReference>
<dbReference type="InterPro" id="IPR015424">
    <property type="entry name" value="PyrdxlP-dep_Trfase"/>
</dbReference>
<name>A0A917ZXG0_9ACTN</name>
<feature type="domain" description="Aminotransferase class I/classII large" evidence="4">
    <location>
        <begin position="95"/>
        <end position="393"/>
    </location>
</feature>
<protein>
    <submittedName>
        <fullName evidence="5">Aminotransferase</fullName>
    </submittedName>
</protein>
<accession>A0A917ZXG0</accession>
<dbReference type="NCBIfam" id="TIGR03947">
    <property type="entry name" value="viomycin_VioD"/>
    <property type="match status" value="1"/>
</dbReference>
<sequence>MPSTDPLLVRTVLDEASGHRIPPVGDVSPRALGDIEPALLEDWFRTRYFDARIDVSSSGAQNYTLGRLRTMLGIGTEELDALMFRDSPSLGCEPLRAAVAARYAPDRPERVMVTHGSTEGIFLALSAIVRPGDEVVVLRPVYQSLSSVAAALGATLKVWELRPEDDFEPDISRLRDLLGPRTRAVLVNFPHNPTGAMPEPAAHQELLSLVESHGCHLLWDAAFAELVHERPPLPDPAASLDRCVSFGTLSKAFGLPGLRIGWCIAPPDVLAAMVKLRDYVTISTSPLNELIATRVMERADRTLRPLREQARRNRRVLMDWAAQNSALVGLPTPHGGVSAFPLFPDVPDMTGLCERLLEDDGVLVVPGECFGHPNRLRIGFGGPTEELRGGLDAVARAVAEAVAPLRGSRRPES</sequence>